<reference evidence="3" key="1">
    <citation type="submission" date="2017-07" db="EMBL/GenBank/DDBJ databases">
        <title>Taro Niue Genome Assembly and Annotation.</title>
        <authorList>
            <person name="Atibalentja N."/>
            <person name="Keating K."/>
            <person name="Fields C.J."/>
        </authorList>
    </citation>
    <scope>NUCLEOTIDE SEQUENCE</scope>
    <source>
        <strain evidence="3">Niue_2</strain>
        <tissue evidence="3">Leaf</tissue>
    </source>
</reference>
<evidence type="ECO:0000313" key="3">
    <source>
        <dbReference type="EMBL" id="MQL86935.1"/>
    </source>
</evidence>
<sequence length="125" mass="14159">MWCVLLYLHGLWFGIPCEASARSREADSDQVRYRFNGLGRGVPPQGQRALGRRRSGPSRPGRDATMHRVSNRCRFLNNPSQAERTGVLLDQGEELWRFQLGFGVFGVSSLQGVREKQGKRWEIAA</sequence>
<evidence type="ECO:0000313" key="4">
    <source>
        <dbReference type="Proteomes" id="UP000652761"/>
    </source>
</evidence>
<feature type="region of interest" description="Disordered" evidence="1">
    <location>
        <begin position="35"/>
        <end position="67"/>
    </location>
</feature>
<accession>A0A843UTL1</accession>
<dbReference type="EMBL" id="NMUH01000940">
    <property type="protein sequence ID" value="MQL86935.1"/>
    <property type="molecule type" value="Genomic_DNA"/>
</dbReference>
<evidence type="ECO:0000256" key="2">
    <source>
        <dbReference type="SAM" id="SignalP"/>
    </source>
</evidence>
<feature type="signal peptide" evidence="2">
    <location>
        <begin position="1"/>
        <end position="19"/>
    </location>
</feature>
<dbReference type="AlphaFoldDB" id="A0A843UTL1"/>
<keyword evidence="2" id="KW-0732">Signal</keyword>
<evidence type="ECO:0000256" key="1">
    <source>
        <dbReference type="SAM" id="MobiDB-lite"/>
    </source>
</evidence>
<feature type="chain" id="PRO_5032652980" evidence="2">
    <location>
        <begin position="20"/>
        <end position="125"/>
    </location>
</feature>
<name>A0A843UTL1_COLES</name>
<organism evidence="3 4">
    <name type="scientific">Colocasia esculenta</name>
    <name type="common">Wild taro</name>
    <name type="synonym">Arum esculentum</name>
    <dbReference type="NCBI Taxonomy" id="4460"/>
    <lineage>
        <taxon>Eukaryota</taxon>
        <taxon>Viridiplantae</taxon>
        <taxon>Streptophyta</taxon>
        <taxon>Embryophyta</taxon>
        <taxon>Tracheophyta</taxon>
        <taxon>Spermatophyta</taxon>
        <taxon>Magnoliopsida</taxon>
        <taxon>Liliopsida</taxon>
        <taxon>Araceae</taxon>
        <taxon>Aroideae</taxon>
        <taxon>Colocasieae</taxon>
        <taxon>Colocasia</taxon>
    </lineage>
</organism>
<keyword evidence="4" id="KW-1185">Reference proteome</keyword>
<dbReference type="Proteomes" id="UP000652761">
    <property type="component" value="Unassembled WGS sequence"/>
</dbReference>
<protein>
    <submittedName>
        <fullName evidence="3">Uncharacterized protein</fullName>
    </submittedName>
</protein>
<gene>
    <name evidence="3" type="ORF">Taro_019488</name>
</gene>
<proteinExistence type="predicted"/>
<comment type="caution">
    <text evidence="3">The sequence shown here is derived from an EMBL/GenBank/DDBJ whole genome shotgun (WGS) entry which is preliminary data.</text>
</comment>